<organism evidence="3 4">
    <name type="scientific">Brachybacterium nesterenkovii</name>
    <dbReference type="NCBI Taxonomy" id="47847"/>
    <lineage>
        <taxon>Bacteria</taxon>
        <taxon>Bacillati</taxon>
        <taxon>Actinomycetota</taxon>
        <taxon>Actinomycetes</taxon>
        <taxon>Micrococcales</taxon>
        <taxon>Dermabacteraceae</taxon>
        <taxon>Brachybacterium</taxon>
    </lineage>
</organism>
<keyword evidence="4" id="KW-1185">Reference proteome</keyword>
<dbReference type="PANTHER" id="PTHR35273:SF2">
    <property type="entry name" value="ALPHA-GALACTOSIDASE"/>
    <property type="match status" value="1"/>
</dbReference>
<proteinExistence type="predicted"/>
<dbReference type="Gene3D" id="3.20.20.70">
    <property type="entry name" value="Aldolase class I"/>
    <property type="match status" value="1"/>
</dbReference>
<evidence type="ECO:0000259" key="2">
    <source>
        <dbReference type="Pfam" id="PF03537"/>
    </source>
</evidence>
<feature type="signal peptide" evidence="1">
    <location>
        <begin position="1"/>
        <end position="16"/>
    </location>
</feature>
<dbReference type="AlphaFoldDB" id="A0A1X6WWY2"/>
<dbReference type="PANTHER" id="PTHR35273">
    <property type="entry name" value="ALPHA-1,4 POLYGALACTOSAMINIDASE, PUTATIVE (AFU_ORTHOLOGUE AFUA_3G07890)-RELATED"/>
    <property type="match status" value="1"/>
</dbReference>
<gene>
    <name evidence="3" type="ORF">FM110_04495</name>
</gene>
<dbReference type="InterPro" id="IPR004352">
    <property type="entry name" value="GH114_TIM-barrel"/>
</dbReference>
<dbReference type="InterPro" id="IPR017853">
    <property type="entry name" value="GH"/>
</dbReference>
<accession>A0A1X6WWY2</accession>
<feature type="domain" description="Glycoside-hydrolase family GH114 TIM-barrel" evidence="2">
    <location>
        <begin position="41"/>
        <end position="252"/>
    </location>
</feature>
<dbReference type="InterPro" id="IPR013785">
    <property type="entry name" value="Aldolase_TIM"/>
</dbReference>
<evidence type="ECO:0000313" key="4">
    <source>
        <dbReference type="Proteomes" id="UP000195981"/>
    </source>
</evidence>
<feature type="chain" id="PRO_5039245653" evidence="1">
    <location>
        <begin position="17"/>
        <end position="275"/>
    </location>
</feature>
<reference evidence="3 4" key="1">
    <citation type="submission" date="2017-02" db="EMBL/GenBank/DDBJ databases">
        <authorList>
            <person name="Peterson S.W."/>
        </authorList>
    </citation>
    <scope>NUCLEOTIDE SEQUENCE [LARGE SCALE GENOMIC DNA]</scope>
    <source>
        <strain evidence="3 4">CIP104813</strain>
    </source>
</reference>
<evidence type="ECO:0000313" key="3">
    <source>
        <dbReference type="EMBL" id="SLM90075.1"/>
    </source>
</evidence>
<dbReference type="Pfam" id="PF03537">
    <property type="entry name" value="Glyco_hydro_114"/>
    <property type="match status" value="1"/>
</dbReference>
<dbReference type="Proteomes" id="UP000195981">
    <property type="component" value="Unassembled WGS sequence"/>
</dbReference>
<keyword evidence="1" id="KW-0732">Signal</keyword>
<dbReference type="SUPFAM" id="SSF51445">
    <property type="entry name" value="(Trans)glycosidases"/>
    <property type="match status" value="1"/>
</dbReference>
<protein>
    <submittedName>
        <fullName evidence="3">DNA for SgaA</fullName>
    </submittedName>
</protein>
<evidence type="ECO:0000256" key="1">
    <source>
        <dbReference type="SAM" id="SignalP"/>
    </source>
</evidence>
<dbReference type="EMBL" id="FWFG01000043">
    <property type="protein sequence ID" value="SLM90075.1"/>
    <property type="molecule type" value="Genomic_DNA"/>
</dbReference>
<sequence>MAIPMFALLMTVVACTGQTATTGPSDRVASAYGLPPTTGVFDYQLGGTYSPSGTIDVVVRDATADPLQGAYSICYVNGFQTQPGDAAMWKGRADLLLHDAHGDLVTDPDWNDEYILDPSTAAQREGILNMLTPVIVGCADAGYDAVEIDNLDTFDRFDQIDVNGAMALASAYVEIAHKSGLAIAQKNAAETTTAAHEDLGFDFAVAEECAVHDECAAYTSVYGPHVLQIEYPDSLEDAGMTFADACALPDRAPLMILRDRGLVAQGVEEYRFESC</sequence>
<name>A0A1X6WWY2_9MICO</name>